<evidence type="ECO:0000313" key="7">
    <source>
        <dbReference type="EMBL" id="PKR53202.1"/>
    </source>
</evidence>
<organism evidence="7 8">
    <name type="scientific">Thalassospira marina</name>
    <dbReference type="NCBI Taxonomy" id="2048283"/>
    <lineage>
        <taxon>Bacteria</taxon>
        <taxon>Pseudomonadati</taxon>
        <taxon>Pseudomonadota</taxon>
        <taxon>Alphaproteobacteria</taxon>
        <taxon>Rhodospirillales</taxon>
        <taxon>Thalassospiraceae</taxon>
        <taxon>Thalassospira</taxon>
    </lineage>
</organism>
<feature type="transmembrane region" description="Helical" evidence="5">
    <location>
        <begin position="41"/>
        <end position="63"/>
    </location>
</feature>
<proteinExistence type="predicted"/>
<feature type="transmembrane region" description="Helical" evidence="5">
    <location>
        <begin position="69"/>
        <end position="90"/>
    </location>
</feature>
<dbReference type="AlphaFoldDB" id="A0A2N3KRM2"/>
<accession>A0A2N3KRM2</accession>
<dbReference type="PANTHER" id="PTHR43280">
    <property type="entry name" value="ARAC-FAMILY TRANSCRIPTIONAL REGULATOR"/>
    <property type="match status" value="1"/>
</dbReference>
<feature type="transmembrane region" description="Helical" evidence="5">
    <location>
        <begin position="6"/>
        <end position="29"/>
    </location>
</feature>
<gene>
    <name evidence="7" type="ORF">COO20_16185</name>
</gene>
<dbReference type="SUPFAM" id="SSF46689">
    <property type="entry name" value="Homeodomain-like"/>
    <property type="match status" value="1"/>
</dbReference>
<keyword evidence="2" id="KW-0238">DNA-binding</keyword>
<feature type="transmembrane region" description="Helical" evidence="5">
    <location>
        <begin position="102"/>
        <end position="123"/>
    </location>
</feature>
<dbReference type="EMBL" id="NWTK01000010">
    <property type="protein sequence ID" value="PKR53202.1"/>
    <property type="molecule type" value="Genomic_DNA"/>
</dbReference>
<sequence>MEPFDIADVGWLMICAIGLAQAVFVLLLFRGEGKRAFRANRWLGAFVLAVGFSFFNSMAYILLDLRWNLYLVPFFGALPFTYLPSIYMYFRELSGRPVRRPVLHYLLPVVAVFVLGLVVAVQLRDFGPLLDDVRPDIDADVFESPLQGVLTLSIIAGLHIQLVTYLIWIWRITLRYMRKISEQLDGEQPGLRRWLTEFVLAISAIFVLYTIITILALLQIESDWLYAAMDCCFVLVFFRLSHLIAVNPSLFVADDYLEDGQGADTGTMQAVIAANRTGTPSPAQQGDDAKDPPRATIDPDEVDRICRALEKLVAQTDMLFDPLLTMPKMAAAVGTKPNQLSMVLNRHIGKSFFDYVNEYRIEEATRLLMKEPDRTILDIAVEVGFNSKSTFNLAFKKITGHTPSSYRQMKPAISKA</sequence>
<feature type="transmembrane region" description="Helical" evidence="5">
    <location>
        <begin position="198"/>
        <end position="218"/>
    </location>
</feature>
<evidence type="ECO:0000256" key="2">
    <source>
        <dbReference type="ARBA" id="ARBA00023125"/>
    </source>
</evidence>
<dbReference type="RefSeq" id="WP_101268390.1">
    <property type="nucleotide sequence ID" value="NZ_NWTK01000010.1"/>
</dbReference>
<feature type="domain" description="HTH araC/xylS-type" evidence="6">
    <location>
        <begin position="303"/>
        <end position="409"/>
    </location>
</feature>
<evidence type="ECO:0000256" key="4">
    <source>
        <dbReference type="SAM" id="MobiDB-lite"/>
    </source>
</evidence>
<dbReference type="PROSITE" id="PS00041">
    <property type="entry name" value="HTH_ARAC_FAMILY_1"/>
    <property type="match status" value="1"/>
</dbReference>
<feature type="transmembrane region" description="Helical" evidence="5">
    <location>
        <begin position="149"/>
        <end position="170"/>
    </location>
</feature>
<dbReference type="SMART" id="SM00342">
    <property type="entry name" value="HTH_ARAC"/>
    <property type="match status" value="1"/>
</dbReference>
<evidence type="ECO:0000313" key="8">
    <source>
        <dbReference type="Proteomes" id="UP000233597"/>
    </source>
</evidence>
<dbReference type="GO" id="GO:0003700">
    <property type="term" value="F:DNA-binding transcription factor activity"/>
    <property type="evidence" value="ECO:0007669"/>
    <property type="project" value="InterPro"/>
</dbReference>
<dbReference type="InterPro" id="IPR018062">
    <property type="entry name" value="HTH_AraC-typ_CS"/>
</dbReference>
<dbReference type="GO" id="GO:0043565">
    <property type="term" value="F:sequence-specific DNA binding"/>
    <property type="evidence" value="ECO:0007669"/>
    <property type="project" value="InterPro"/>
</dbReference>
<dbReference type="Pfam" id="PF12833">
    <property type="entry name" value="HTH_18"/>
    <property type="match status" value="1"/>
</dbReference>
<dbReference type="Proteomes" id="UP000233597">
    <property type="component" value="Unassembled WGS sequence"/>
</dbReference>
<keyword evidence="3" id="KW-0804">Transcription</keyword>
<evidence type="ECO:0000256" key="3">
    <source>
        <dbReference type="ARBA" id="ARBA00023163"/>
    </source>
</evidence>
<name>A0A2N3KRM2_9PROT</name>
<evidence type="ECO:0000256" key="5">
    <source>
        <dbReference type="SAM" id="Phobius"/>
    </source>
</evidence>
<comment type="caution">
    <text evidence="7">The sequence shown here is derived from an EMBL/GenBank/DDBJ whole genome shotgun (WGS) entry which is preliminary data.</text>
</comment>
<dbReference type="PRINTS" id="PR00032">
    <property type="entry name" value="HTHARAC"/>
</dbReference>
<dbReference type="PROSITE" id="PS01124">
    <property type="entry name" value="HTH_ARAC_FAMILY_2"/>
    <property type="match status" value="1"/>
</dbReference>
<protein>
    <submittedName>
        <fullName evidence="7">AraC family transcriptional regulator</fullName>
    </submittedName>
</protein>
<dbReference type="Gene3D" id="1.10.10.60">
    <property type="entry name" value="Homeodomain-like"/>
    <property type="match status" value="2"/>
</dbReference>
<feature type="transmembrane region" description="Helical" evidence="5">
    <location>
        <begin position="224"/>
        <end position="241"/>
    </location>
</feature>
<dbReference type="InterPro" id="IPR020449">
    <property type="entry name" value="Tscrpt_reg_AraC-type_HTH"/>
</dbReference>
<keyword evidence="5" id="KW-0812">Transmembrane</keyword>
<dbReference type="OrthoDB" id="5492415at2"/>
<dbReference type="PANTHER" id="PTHR43280:SF29">
    <property type="entry name" value="ARAC-FAMILY TRANSCRIPTIONAL REGULATOR"/>
    <property type="match status" value="1"/>
</dbReference>
<feature type="region of interest" description="Disordered" evidence="4">
    <location>
        <begin position="277"/>
        <end position="297"/>
    </location>
</feature>
<dbReference type="InterPro" id="IPR018060">
    <property type="entry name" value="HTH_AraC"/>
</dbReference>
<keyword evidence="1" id="KW-0805">Transcription regulation</keyword>
<keyword evidence="5" id="KW-0472">Membrane</keyword>
<evidence type="ECO:0000256" key="1">
    <source>
        <dbReference type="ARBA" id="ARBA00023015"/>
    </source>
</evidence>
<dbReference type="InterPro" id="IPR009057">
    <property type="entry name" value="Homeodomain-like_sf"/>
</dbReference>
<evidence type="ECO:0000259" key="6">
    <source>
        <dbReference type="PROSITE" id="PS01124"/>
    </source>
</evidence>
<reference evidence="7 8" key="1">
    <citation type="submission" date="2017-09" db="EMBL/GenBank/DDBJ databases">
        <title>Biodiversity and function of Thalassospira species in the particle-attached aromatic-hydrocarbon-degrading consortia from the surface seawater of the South China Sea.</title>
        <authorList>
            <person name="Dong C."/>
            <person name="Liu R."/>
            <person name="Shao Z."/>
        </authorList>
    </citation>
    <scope>NUCLEOTIDE SEQUENCE [LARGE SCALE GENOMIC DNA]</scope>
    <source>
        <strain evidence="7 8">CSC1P2</strain>
    </source>
</reference>
<keyword evidence="5" id="KW-1133">Transmembrane helix</keyword>